<dbReference type="InterPro" id="IPR001849">
    <property type="entry name" value="PH_domain"/>
</dbReference>
<keyword evidence="3" id="KW-1185">Reference proteome</keyword>
<feature type="domain" description="PH" evidence="1">
    <location>
        <begin position="1"/>
        <end position="74"/>
    </location>
</feature>
<dbReference type="SUPFAM" id="SSF50729">
    <property type="entry name" value="PH domain-like"/>
    <property type="match status" value="1"/>
</dbReference>
<accession>A0A8C3RRI6</accession>
<dbReference type="PROSITE" id="PS50003">
    <property type="entry name" value="PH_DOMAIN"/>
    <property type="match status" value="1"/>
</dbReference>
<evidence type="ECO:0000259" key="1">
    <source>
        <dbReference type="PROSITE" id="PS50003"/>
    </source>
</evidence>
<dbReference type="InterPro" id="IPR041681">
    <property type="entry name" value="PH_9"/>
</dbReference>
<evidence type="ECO:0000313" key="2">
    <source>
        <dbReference type="Ensembl" id="ENSCSRP00000003869.1"/>
    </source>
</evidence>
<evidence type="ECO:0000313" key="3">
    <source>
        <dbReference type="Proteomes" id="UP000694403"/>
    </source>
</evidence>
<dbReference type="Proteomes" id="UP000694403">
    <property type="component" value="Unplaced"/>
</dbReference>
<dbReference type="Pfam" id="PF15410">
    <property type="entry name" value="PH_9"/>
    <property type="match status" value="1"/>
</dbReference>
<dbReference type="Ensembl" id="ENSCSRT00000004002.1">
    <property type="protein sequence ID" value="ENSCSRP00000003869.1"/>
    <property type="gene ID" value="ENSCSRG00000002937.1"/>
</dbReference>
<dbReference type="AlphaFoldDB" id="A0A8C3RRI6"/>
<dbReference type="InterPro" id="IPR011993">
    <property type="entry name" value="PH-like_dom_sf"/>
</dbReference>
<organism evidence="2 3">
    <name type="scientific">Chelydra serpentina</name>
    <name type="common">Snapping turtle</name>
    <name type="synonym">Testudo serpentina</name>
    <dbReference type="NCBI Taxonomy" id="8475"/>
    <lineage>
        <taxon>Eukaryota</taxon>
        <taxon>Metazoa</taxon>
        <taxon>Chordata</taxon>
        <taxon>Craniata</taxon>
        <taxon>Vertebrata</taxon>
        <taxon>Euteleostomi</taxon>
        <taxon>Archelosauria</taxon>
        <taxon>Testudinata</taxon>
        <taxon>Testudines</taxon>
        <taxon>Cryptodira</taxon>
        <taxon>Durocryptodira</taxon>
        <taxon>Americhelydia</taxon>
        <taxon>Chelydroidea</taxon>
        <taxon>Chelydridae</taxon>
        <taxon>Chelydra</taxon>
    </lineage>
</organism>
<dbReference type="Gene3D" id="2.30.29.30">
    <property type="entry name" value="Pleckstrin-homology domain (PH domain)/Phosphotyrosine-binding domain (PTB)"/>
    <property type="match status" value="1"/>
</dbReference>
<reference evidence="2" key="1">
    <citation type="submission" date="2025-08" db="UniProtKB">
        <authorList>
            <consortium name="Ensembl"/>
        </authorList>
    </citation>
    <scope>IDENTIFICATION</scope>
</reference>
<sequence length="114" mass="12814">MAFYKDAKSLALGVPYHGEEPFQLRNALCDVATGYKKKKHVFKLRLGNGSEWLFHGKDEEEMHTWLQGLGTAITEAQSVKAKALSLPLPSSTATDLSLAKKDKEKRFSFFPKKK</sequence>
<dbReference type="PRINTS" id="PR00683">
    <property type="entry name" value="SPECTRINPH"/>
</dbReference>
<proteinExistence type="predicted"/>
<protein>
    <recommendedName>
        <fullName evidence="1">PH domain-containing protein</fullName>
    </recommendedName>
</protein>
<dbReference type="GO" id="GO:0005543">
    <property type="term" value="F:phospholipid binding"/>
    <property type="evidence" value="ECO:0007669"/>
    <property type="project" value="InterPro"/>
</dbReference>
<dbReference type="InterPro" id="IPR001605">
    <property type="entry name" value="PH_dom-spectrin-type"/>
</dbReference>
<reference evidence="2" key="2">
    <citation type="submission" date="2025-09" db="UniProtKB">
        <authorList>
            <consortium name="Ensembl"/>
        </authorList>
    </citation>
    <scope>IDENTIFICATION</scope>
</reference>
<name>A0A8C3RRI6_CHESE</name>